<proteinExistence type="predicted"/>
<protein>
    <submittedName>
        <fullName evidence="1">Uncharacterized protein</fullName>
    </submittedName>
</protein>
<name>A0A8T0UIB8_PANVG</name>
<gene>
    <name evidence="1" type="ORF">PVAP13_3NG195126</name>
</gene>
<sequence length="57" mass="6313">MVDRSAESSTPAAMLPIRSESDEAQVGVSKQLSLQFFTFTQIFPFELHLAAGHIDFL</sequence>
<accession>A0A8T0UIB8</accession>
<reference evidence="1" key="1">
    <citation type="submission" date="2020-05" db="EMBL/GenBank/DDBJ databases">
        <title>WGS assembly of Panicum virgatum.</title>
        <authorList>
            <person name="Lovell J.T."/>
            <person name="Jenkins J."/>
            <person name="Shu S."/>
            <person name="Juenger T.E."/>
            <person name="Schmutz J."/>
        </authorList>
    </citation>
    <scope>NUCLEOTIDE SEQUENCE</scope>
    <source>
        <strain evidence="1">AP13</strain>
    </source>
</reference>
<comment type="caution">
    <text evidence="1">The sequence shown here is derived from an EMBL/GenBank/DDBJ whole genome shotgun (WGS) entry which is preliminary data.</text>
</comment>
<evidence type="ECO:0000313" key="1">
    <source>
        <dbReference type="EMBL" id="KAG2620826.1"/>
    </source>
</evidence>
<dbReference type="EMBL" id="CM029042">
    <property type="protein sequence ID" value="KAG2620826.1"/>
    <property type="molecule type" value="Genomic_DNA"/>
</dbReference>
<dbReference type="Proteomes" id="UP000823388">
    <property type="component" value="Chromosome 3N"/>
</dbReference>
<keyword evidence="2" id="KW-1185">Reference proteome</keyword>
<dbReference type="AlphaFoldDB" id="A0A8T0UIB8"/>
<organism evidence="1 2">
    <name type="scientific">Panicum virgatum</name>
    <name type="common">Blackwell switchgrass</name>
    <dbReference type="NCBI Taxonomy" id="38727"/>
    <lineage>
        <taxon>Eukaryota</taxon>
        <taxon>Viridiplantae</taxon>
        <taxon>Streptophyta</taxon>
        <taxon>Embryophyta</taxon>
        <taxon>Tracheophyta</taxon>
        <taxon>Spermatophyta</taxon>
        <taxon>Magnoliopsida</taxon>
        <taxon>Liliopsida</taxon>
        <taxon>Poales</taxon>
        <taxon>Poaceae</taxon>
        <taxon>PACMAD clade</taxon>
        <taxon>Panicoideae</taxon>
        <taxon>Panicodae</taxon>
        <taxon>Paniceae</taxon>
        <taxon>Panicinae</taxon>
        <taxon>Panicum</taxon>
        <taxon>Panicum sect. Hiantes</taxon>
    </lineage>
</organism>
<evidence type="ECO:0000313" key="2">
    <source>
        <dbReference type="Proteomes" id="UP000823388"/>
    </source>
</evidence>